<feature type="domain" description="SCP" evidence="1">
    <location>
        <begin position="231"/>
        <end position="343"/>
    </location>
</feature>
<gene>
    <name evidence="3" type="ORF">J2S13_001610</name>
</gene>
<feature type="domain" description="CAP-associated" evidence="2">
    <location>
        <begin position="62"/>
        <end position="200"/>
    </location>
</feature>
<dbReference type="PANTHER" id="PTHR31157:SF26">
    <property type="entry name" value="SCP-LIKE EXTRACELLULAR PROTEIN"/>
    <property type="match status" value="1"/>
</dbReference>
<evidence type="ECO:0000259" key="1">
    <source>
        <dbReference type="Pfam" id="PF00188"/>
    </source>
</evidence>
<organism evidence="3 4">
    <name type="scientific">Oikeobacillus pervagus</name>
    <dbReference type="NCBI Taxonomy" id="1325931"/>
    <lineage>
        <taxon>Bacteria</taxon>
        <taxon>Bacillati</taxon>
        <taxon>Bacillota</taxon>
        <taxon>Bacilli</taxon>
        <taxon>Bacillales</taxon>
        <taxon>Bacillaceae</taxon>
        <taxon>Oikeobacillus</taxon>
    </lineage>
</organism>
<evidence type="ECO:0000259" key="2">
    <source>
        <dbReference type="Pfam" id="PF14504"/>
    </source>
</evidence>
<dbReference type="Gene3D" id="3.40.33.10">
    <property type="entry name" value="CAP"/>
    <property type="match status" value="1"/>
</dbReference>
<dbReference type="Proteomes" id="UP001237207">
    <property type="component" value="Unassembled WGS sequence"/>
</dbReference>
<dbReference type="AlphaFoldDB" id="A0AAJ1T5R1"/>
<dbReference type="Pfam" id="PF14504">
    <property type="entry name" value="CAP_assoc_N"/>
    <property type="match status" value="1"/>
</dbReference>
<keyword evidence="4" id="KW-1185">Reference proteome</keyword>
<accession>A0AAJ1T5R1</accession>
<sequence length="348" mass="40183">MIILSIVLLIGIYTNKAIEKDELLENPVSKSPSKIDVQEKLYHPTNPAQLGERPTQGISMYIGKSSEEIIKVFGKPRRIDPSLYGYDWWIYNHNESYMQIGVENNKVVTAYVMGNQVDIAPFKIDQPVEEIFRKNFIDTEILITNQKGTYRFELSEDDLNIRPLVPLGEIYAQIYLDKLNGTLSSVRFMNKDVLIKQRPYEMVYHGELSDPYEPSDQDWDKIQEGAEKQVLDLTNIVRKRFELKKVKWDKGTANIALEHSKEMYEKEFFSHESPSSGNLGDRLKLAEIEFVQAGENIAVNYIDAPDAVEGWLNSEGHRKTLLEKEFTHLGVGVYKKYYTQNFIQKVSN</sequence>
<dbReference type="PANTHER" id="PTHR31157">
    <property type="entry name" value="SCP DOMAIN-CONTAINING PROTEIN"/>
    <property type="match status" value="1"/>
</dbReference>
<dbReference type="InterPro" id="IPR035940">
    <property type="entry name" value="CAP_sf"/>
</dbReference>
<dbReference type="InterPro" id="IPR029410">
    <property type="entry name" value="CAP_assoc"/>
</dbReference>
<dbReference type="CDD" id="cd05379">
    <property type="entry name" value="CAP_bacterial"/>
    <property type="match status" value="1"/>
</dbReference>
<dbReference type="EMBL" id="JAUSUC010000016">
    <property type="protein sequence ID" value="MDQ0215210.1"/>
    <property type="molecule type" value="Genomic_DNA"/>
</dbReference>
<dbReference type="SUPFAM" id="SSF55797">
    <property type="entry name" value="PR-1-like"/>
    <property type="match status" value="1"/>
</dbReference>
<dbReference type="Pfam" id="PF00188">
    <property type="entry name" value="CAP"/>
    <property type="match status" value="1"/>
</dbReference>
<dbReference type="RefSeq" id="WP_307257206.1">
    <property type="nucleotide sequence ID" value="NZ_JAUSUC010000016.1"/>
</dbReference>
<evidence type="ECO:0000313" key="4">
    <source>
        <dbReference type="Proteomes" id="UP001237207"/>
    </source>
</evidence>
<reference evidence="3" key="1">
    <citation type="submission" date="2023-07" db="EMBL/GenBank/DDBJ databases">
        <title>Genomic Encyclopedia of Type Strains, Phase IV (KMG-IV): sequencing the most valuable type-strain genomes for metagenomic binning, comparative biology and taxonomic classification.</title>
        <authorList>
            <person name="Goeker M."/>
        </authorList>
    </citation>
    <scope>NUCLEOTIDE SEQUENCE</scope>
    <source>
        <strain evidence="3">DSM 23947</strain>
    </source>
</reference>
<proteinExistence type="predicted"/>
<dbReference type="InterPro" id="IPR014044">
    <property type="entry name" value="CAP_dom"/>
</dbReference>
<comment type="caution">
    <text evidence="3">The sequence shown here is derived from an EMBL/GenBank/DDBJ whole genome shotgun (WGS) entry which is preliminary data.</text>
</comment>
<name>A0AAJ1T5R1_9BACI</name>
<evidence type="ECO:0000313" key="3">
    <source>
        <dbReference type="EMBL" id="MDQ0215210.1"/>
    </source>
</evidence>
<protein>
    <submittedName>
        <fullName evidence="3">Uncharacterized protein YkwD</fullName>
    </submittedName>
</protein>